<organism evidence="2 3">
    <name type="scientific">Pseudonocardia benzenivorans</name>
    <dbReference type="NCBI Taxonomy" id="228005"/>
    <lineage>
        <taxon>Bacteria</taxon>
        <taxon>Bacillati</taxon>
        <taxon>Actinomycetota</taxon>
        <taxon>Actinomycetes</taxon>
        <taxon>Pseudonocardiales</taxon>
        <taxon>Pseudonocardiaceae</taxon>
        <taxon>Pseudonocardia</taxon>
    </lineage>
</organism>
<accession>A0ABW3VRU1</accession>
<evidence type="ECO:0000313" key="2">
    <source>
        <dbReference type="EMBL" id="MFD1237396.1"/>
    </source>
</evidence>
<sequence>MPGEPKATGEPDARLVAMERKLVVLRGKATLQRDPAWLDVLSPVEALRERTAAIRIRGMRRRQQVASATAQVRLSGRERRAEQELARLELSDQLWQRRALARRDRMLDPVARLAAQQRTARLVAQVLQLGAVAGLVWTSVGVHDALVGPAGSPLAYLVETLFALLLLVLMTLRARAAQWGRAFPSRDHQRKIYALEGALLFGSIAINTSPVLPGIGFWRDTTTLLAHLGPPVLVLVVIWLHAMTTAFFAQLLADAHVDVADGGRTRLSADTLNVVTMVQKIHSARAKGDLPDWEDTGLPSVSAIARYFSCEKLKAQQAHDVLELMRPTASVETR</sequence>
<comment type="caution">
    <text evidence="2">The sequence shown here is derived from an EMBL/GenBank/DDBJ whole genome shotgun (WGS) entry which is preliminary data.</text>
</comment>
<name>A0ABW3VRU1_9PSEU</name>
<evidence type="ECO:0000313" key="3">
    <source>
        <dbReference type="Proteomes" id="UP001597182"/>
    </source>
</evidence>
<keyword evidence="3" id="KW-1185">Reference proteome</keyword>
<dbReference type="EMBL" id="JBHTMB010000287">
    <property type="protein sequence ID" value="MFD1237396.1"/>
    <property type="molecule type" value="Genomic_DNA"/>
</dbReference>
<gene>
    <name evidence="2" type="ORF">ACFQ34_29285</name>
</gene>
<protein>
    <submittedName>
        <fullName evidence="2">Uncharacterized protein</fullName>
    </submittedName>
</protein>
<dbReference type="Proteomes" id="UP001597182">
    <property type="component" value="Unassembled WGS sequence"/>
</dbReference>
<keyword evidence="1" id="KW-1133">Transmembrane helix</keyword>
<evidence type="ECO:0000256" key="1">
    <source>
        <dbReference type="SAM" id="Phobius"/>
    </source>
</evidence>
<feature type="transmembrane region" description="Helical" evidence="1">
    <location>
        <begin position="193"/>
        <end position="212"/>
    </location>
</feature>
<proteinExistence type="predicted"/>
<dbReference type="RefSeq" id="WP_379653288.1">
    <property type="nucleotide sequence ID" value="NZ_JBHTMB010000287.1"/>
</dbReference>
<feature type="transmembrane region" description="Helical" evidence="1">
    <location>
        <begin position="154"/>
        <end position="172"/>
    </location>
</feature>
<keyword evidence="1" id="KW-0812">Transmembrane</keyword>
<reference evidence="3" key="1">
    <citation type="journal article" date="2019" name="Int. J. Syst. Evol. Microbiol.">
        <title>The Global Catalogue of Microorganisms (GCM) 10K type strain sequencing project: providing services to taxonomists for standard genome sequencing and annotation.</title>
        <authorList>
            <consortium name="The Broad Institute Genomics Platform"/>
            <consortium name="The Broad Institute Genome Sequencing Center for Infectious Disease"/>
            <person name="Wu L."/>
            <person name="Ma J."/>
        </authorList>
    </citation>
    <scope>NUCLEOTIDE SEQUENCE [LARGE SCALE GENOMIC DNA]</scope>
    <source>
        <strain evidence="3">CCUG 49018</strain>
    </source>
</reference>
<keyword evidence="1" id="KW-0472">Membrane</keyword>
<feature type="transmembrane region" description="Helical" evidence="1">
    <location>
        <begin position="122"/>
        <end position="142"/>
    </location>
</feature>
<feature type="transmembrane region" description="Helical" evidence="1">
    <location>
        <begin position="232"/>
        <end position="253"/>
    </location>
</feature>